<sequence>MRKPVIIALVLFFGLAGMIFASNQFEKSRVATVQLWDEDLQVYEEVSMVLNDQQQKDLRAVLNSSDYKARQSEMAVFADVKITFTYEDQRNESIYLWKESGQFTRFTSSEKEGTFILKDSEAKRTIEEILTR</sequence>
<organism evidence="1 2">
    <name type="scientific">Jeotgalibacillus malaysiensis</name>
    <dbReference type="NCBI Taxonomy" id="1508404"/>
    <lineage>
        <taxon>Bacteria</taxon>
        <taxon>Bacillati</taxon>
        <taxon>Bacillota</taxon>
        <taxon>Bacilli</taxon>
        <taxon>Bacillales</taxon>
        <taxon>Caryophanaceae</taxon>
        <taxon>Jeotgalibacillus</taxon>
    </lineage>
</organism>
<dbReference type="BioCyc" id="JESP1508404:G14D9-9769-MONOMER"/>
<dbReference type="Proteomes" id="UP000031449">
    <property type="component" value="Chromosome"/>
</dbReference>
<proteinExistence type="predicted"/>
<dbReference type="AlphaFoldDB" id="A0A0B5AP92"/>
<dbReference type="HOGENOM" id="CLU_1914237_0_0_9"/>
<dbReference type="KEGG" id="jeo:JMA_05520"/>
<evidence type="ECO:0008006" key="3">
    <source>
        <dbReference type="Google" id="ProtNLM"/>
    </source>
</evidence>
<dbReference type="OrthoDB" id="2452500at2"/>
<accession>A0A0B5AP92</accession>
<gene>
    <name evidence="1" type="ORF">JMA_05520</name>
</gene>
<dbReference type="STRING" id="1508404.JMA_05520"/>
<reference evidence="1 2" key="1">
    <citation type="submission" date="2014-08" db="EMBL/GenBank/DDBJ databases">
        <title>Complete genome of a marine bacteria Jeotgalibacillus malaysiensis.</title>
        <authorList>
            <person name="Yaakop A.S."/>
            <person name="Chan K.-G."/>
            <person name="Goh K.M."/>
        </authorList>
    </citation>
    <scope>NUCLEOTIDE SEQUENCE [LARGE SCALE GENOMIC DNA]</scope>
    <source>
        <strain evidence="1 2">D5</strain>
    </source>
</reference>
<keyword evidence="2" id="KW-1185">Reference proteome</keyword>
<name>A0A0B5AP92_9BACL</name>
<protein>
    <recommendedName>
        <fullName evidence="3">DUF5301 domain-containing protein</fullName>
    </recommendedName>
</protein>
<dbReference type="EMBL" id="CP009416">
    <property type="protein sequence ID" value="AJD89869.1"/>
    <property type="molecule type" value="Genomic_DNA"/>
</dbReference>
<evidence type="ECO:0000313" key="1">
    <source>
        <dbReference type="EMBL" id="AJD89869.1"/>
    </source>
</evidence>
<evidence type="ECO:0000313" key="2">
    <source>
        <dbReference type="Proteomes" id="UP000031449"/>
    </source>
</evidence>